<feature type="signal peptide" evidence="1">
    <location>
        <begin position="1"/>
        <end position="17"/>
    </location>
</feature>
<evidence type="ECO:0000313" key="2">
    <source>
        <dbReference type="EMBL" id="SBP06328.1"/>
    </source>
</evidence>
<gene>
    <name evidence="2" type="primary">Nfu_g_1_013613</name>
</gene>
<proteinExistence type="predicted"/>
<feature type="non-terminal residue" evidence="2">
    <location>
        <position position="52"/>
    </location>
</feature>
<organism evidence="2">
    <name type="scientific">Iconisemion striatum</name>
    <dbReference type="NCBI Taxonomy" id="60296"/>
    <lineage>
        <taxon>Eukaryota</taxon>
        <taxon>Metazoa</taxon>
        <taxon>Chordata</taxon>
        <taxon>Craniata</taxon>
        <taxon>Vertebrata</taxon>
        <taxon>Euteleostomi</taxon>
        <taxon>Actinopterygii</taxon>
        <taxon>Neopterygii</taxon>
        <taxon>Teleostei</taxon>
        <taxon>Neoteleostei</taxon>
        <taxon>Acanthomorphata</taxon>
        <taxon>Ovalentaria</taxon>
        <taxon>Atherinomorphae</taxon>
        <taxon>Cyprinodontiformes</taxon>
        <taxon>Nothobranchiidae</taxon>
        <taxon>Iconisemion</taxon>
    </lineage>
</organism>
<evidence type="ECO:0000256" key="1">
    <source>
        <dbReference type="SAM" id="SignalP"/>
    </source>
</evidence>
<name>A0A1A7WKM9_9TELE</name>
<protein>
    <submittedName>
        <fullName evidence="2">Uncharacterized protein</fullName>
    </submittedName>
</protein>
<accession>A0A1A7WKM9</accession>
<dbReference type="EMBL" id="HADW01004928">
    <property type="protein sequence ID" value="SBP06328.1"/>
    <property type="molecule type" value="Transcribed_RNA"/>
</dbReference>
<sequence length="52" mass="5874">HIYCFTLPLALAHVAFMCRCRAPSSLSLKLSDIEECISSVFEIFLCLEQIPN</sequence>
<keyword evidence="1" id="KW-0732">Signal</keyword>
<reference evidence="2" key="1">
    <citation type="submission" date="2016-05" db="EMBL/GenBank/DDBJ databases">
        <authorList>
            <person name="Lavstsen T."/>
            <person name="Jespersen J.S."/>
        </authorList>
    </citation>
    <scope>NUCLEOTIDE SEQUENCE</scope>
    <source>
        <tissue evidence="2">Brain</tissue>
    </source>
</reference>
<dbReference type="AlphaFoldDB" id="A0A1A7WKM9"/>
<feature type="chain" id="PRO_5008362362" evidence="1">
    <location>
        <begin position="18"/>
        <end position="52"/>
    </location>
</feature>
<feature type="non-terminal residue" evidence="2">
    <location>
        <position position="1"/>
    </location>
</feature>
<reference evidence="2" key="2">
    <citation type="submission" date="2016-06" db="EMBL/GenBank/DDBJ databases">
        <title>The genome of a short-lived fish provides insights into sex chromosome evolution and the genetic control of aging.</title>
        <authorList>
            <person name="Reichwald K."/>
            <person name="Felder M."/>
            <person name="Petzold A."/>
            <person name="Koch P."/>
            <person name="Groth M."/>
            <person name="Platzer M."/>
        </authorList>
    </citation>
    <scope>NUCLEOTIDE SEQUENCE</scope>
    <source>
        <tissue evidence="2">Brain</tissue>
    </source>
</reference>